<dbReference type="InterPro" id="IPR000421">
    <property type="entry name" value="FA58C"/>
</dbReference>
<dbReference type="InterPro" id="IPR008979">
    <property type="entry name" value="Galactose-bd-like_sf"/>
</dbReference>
<reference evidence="2" key="1">
    <citation type="journal article" date="2023" name="G3 (Bethesda)">
        <title>Whole genome assembly and annotation of the endangered Caribbean coral Acropora cervicornis.</title>
        <authorList>
            <person name="Selwyn J.D."/>
            <person name="Vollmer S.V."/>
        </authorList>
    </citation>
    <scope>NUCLEOTIDE SEQUENCE</scope>
    <source>
        <strain evidence="2">K2</strain>
    </source>
</reference>
<evidence type="ECO:0000313" key="2">
    <source>
        <dbReference type="EMBL" id="KAK2568789.1"/>
    </source>
</evidence>
<reference evidence="2" key="2">
    <citation type="journal article" date="2023" name="Science">
        <title>Genomic signatures of disease resistance in endangered staghorn corals.</title>
        <authorList>
            <person name="Vollmer S.V."/>
            <person name="Selwyn J.D."/>
            <person name="Despard B.A."/>
            <person name="Roesel C.L."/>
        </authorList>
    </citation>
    <scope>NUCLEOTIDE SEQUENCE</scope>
    <source>
        <strain evidence="2">K2</strain>
    </source>
</reference>
<accession>A0AAD9VC08</accession>
<gene>
    <name evidence="2" type="ORF">P5673_006815</name>
</gene>
<feature type="domain" description="F5/8 type C" evidence="1">
    <location>
        <begin position="206"/>
        <end position="311"/>
    </location>
</feature>
<organism evidence="2 3">
    <name type="scientific">Acropora cervicornis</name>
    <name type="common">Staghorn coral</name>
    <dbReference type="NCBI Taxonomy" id="6130"/>
    <lineage>
        <taxon>Eukaryota</taxon>
        <taxon>Metazoa</taxon>
        <taxon>Cnidaria</taxon>
        <taxon>Anthozoa</taxon>
        <taxon>Hexacorallia</taxon>
        <taxon>Scleractinia</taxon>
        <taxon>Astrocoeniina</taxon>
        <taxon>Acroporidae</taxon>
        <taxon>Acropora</taxon>
    </lineage>
</organism>
<dbReference type="Proteomes" id="UP001249851">
    <property type="component" value="Unassembled WGS sequence"/>
</dbReference>
<sequence>MGYKPYTIYTENIFRPMPCRNKLDCGRQMICSSSLICEACPIQPLGMENNDIPNGKVTASSHYGPGYEPWQARLNNIQKHGSTGSWSAYQNAIGEYLQIDLGKERVVNKIATQGRPSTVYLQWVTSYKLLFSSDGAKWKEYQNNGVVKVFTANSDHGTIVSHKLWPQISTRYVRFLNISISDLGIGRKAEKLPSSAQVIHNWKAECRIQPLGMENNKIPNGAVTASSSWGLEHEPWQARLNNIGRSGSTGSWSTRPNAIGQYLQIDLGKERVVNKIATQGRPSGDQWVTSYKLLFSSDGAKWNEYQNDSVVKVNVVKETRSLAAWVTTPRPGACQGAVTRVVFCYVMRS</sequence>
<dbReference type="SMART" id="SM00231">
    <property type="entry name" value="FA58C"/>
    <property type="match status" value="2"/>
</dbReference>
<dbReference type="Pfam" id="PF00754">
    <property type="entry name" value="F5_F8_type_C"/>
    <property type="match status" value="2"/>
</dbReference>
<comment type="caution">
    <text evidence="2">The sequence shown here is derived from an EMBL/GenBank/DDBJ whole genome shotgun (WGS) entry which is preliminary data.</text>
</comment>
<protein>
    <submittedName>
        <fullName evidence="2">Lactadherin</fullName>
    </submittedName>
</protein>
<dbReference type="PROSITE" id="PS50022">
    <property type="entry name" value="FA58C_3"/>
    <property type="match status" value="2"/>
</dbReference>
<dbReference type="SUPFAM" id="SSF49785">
    <property type="entry name" value="Galactose-binding domain-like"/>
    <property type="match status" value="2"/>
</dbReference>
<dbReference type="AlphaFoldDB" id="A0AAD9VC08"/>
<dbReference type="PANTHER" id="PTHR24543">
    <property type="entry name" value="MULTICOPPER OXIDASE-RELATED"/>
    <property type="match status" value="1"/>
</dbReference>
<proteinExistence type="predicted"/>
<dbReference type="PROSITE" id="PS01285">
    <property type="entry name" value="FA58C_1"/>
    <property type="match status" value="2"/>
</dbReference>
<dbReference type="FunFam" id="2.60.120.260:FF:000016">
    <property type="entry name" value="Contactin-associated protein-like 4 isoform 1"/>
    <property type="match status" value="1"/>
</dbReference>
<dbReference type="PANTHER" id="PTHR24543:SF291">
    <property type="entry name" value="SMOKE ALARM, ISOFORM D"/>
    <property type="match status" value="1"/>
</dbReference>
<dbReference type="Gene3D" id="2.60.120.260">
    <property type="entry name" value="Galactose-binding domain-like"/>
    <property type="match status" value="2"/>
</dbReference>
<evidence type="ECO:0000313" key="3">
    <source>
        <dbReference type="Proteomes" id="UP001249851"/>
    </source>
</evidence>
<dbReference type="CDD" id="cd00057">
    <property type="entry name" value="FA58C"/>
    <property type="match status" value="2"/>
</dbReference>
<evidence type="ECO:0000259" key="1">
    <source>
        <dbReference type="PROSITE" id="PS50022"/>
    </source>
</evidence>
<dbReference type="EMBL" id="JARQWQ010000011">
    <property type="protein sequence ID" value="KAK2568789.1"/>
    <property type="molecule type" value="Genomic_DNA"/>
</dbReference>
<name>A0AAD9VC08_ACRCE</name>
<keyword evidence="3" id="KW-1185">Reference proteome</keyword>
<feature type="domain" description="F5/8 type C" evidence="1">
    <location>
        <begin position="40"/>
        <end position="194"/>
    </location>
</feature>